<protein>
    <submittedName>
        <fullName evidence="1">Uncharacterized protein</fullName>
    </submittedName>
</protein>
<evidence type="ECO:0000313" key="2">
    <source>
        <dbReference type="Proteomes" id="UP001469553"/>
    </source>
</evidence>
<dbReference type="EMBL" id="JAHRIP010080236">
    <property type="protein sequence ID" value="MEQ2312784.1"/>
    <property type="molecule type" value="Genomic_DNA"/>
</dbReference>
<gene>
    <name evidence="1" type="ORF">AMECASPLE_034765</name>
</gene>
<keyword evidence="2" id="KW-1185">Reference proteome</keyword>
<proteinExistence type="predicted"/>
<evidence type="ECO:0000313" key="1">
    <source>
        <dbReference type="EMBL" id="MEQ2312784.1"/>
    </source>
</evidence>
<dbReference type="Proteomes" id="UP001469553">
    <property type="component" value="Unassembled WGS sequence"/>
</dbReference>
<reference evidence="1 2" key="1">
    <citation type="submission" date="2021-06" db="EMBL/GenBank/DDBJ databases">
        <authorList>
            <person name="Palmer J.M."/>
        </authorList>
    </citation>
    <scope>NUCLEOTIDE SEQUENCE [LARGE SCALE GENOMIC DNA]</scope>
    <source>
        <strain evidence="1 2">AS_MEX2019</strain>
        <tissue evidence="1">Muscle</tissue>
    </source>
</reference>
<name>A0ABV1A3P9_9TELE</name>
<organism evidence="1 2">
    <name type="scientific">Ameca splendens</name>
    <dbReference type="NCBI Taxonomy" id="208324"/>
    <lineage>
        <taxon>Eukaryota</taxon>
        <taxon>Metazoa</taxon>
        <taxon>Chordata</taxon>
        <taxon>Craniata</taxon>
        <taxon>Vertebrata</taxon>
        <taxon>Euteleostomi</taxon>
        <taxon>Actinopterygii</taxon>
        <taxon>Neopterygii</taxon>
        <taxon>Teleostei</taxon>
        <taxon>Neoteleostei</taxon>
        <taxon>Acanthomorphata</taxon>
        <taxon>Ovalentaria</taxon>
        <taxon>Atherinomorphae</taxon>
        <taxon>Cyprinodontiformes</taxon>
        <taxon>Goodeidae</taxon>
        <taxon>Ameca</taxon>
    </lineage>
</organism>
<comment type="caution">
    <text evidence="1">The sequence shown here is derived from an EMBL/GenBank/DDBJ whole genome shotgun (WGS) entry which is preliminary data.</text>
</comment>
<sequence>MSSSLPMSMHDFSVLTCGPSLVPRLLPAPCLILTQTLNLGFQHRFCFLDPSTWIVIWTSFWLSDHPALTLDHSQESQNPLAPLPGFLPSRTTIICGLLHSRLSEDRSVCHPEVP</sequence>
<accession>A0ABV1A3P9</accession>